<sequence>MTSTAATTTYPFTFTTYSNPTPVPFTKPTAFPSIFSFGSAIGCANPTASALPSNHPLDRPNGIQGACVISNAAEVNNHAFWDLYECCKGKDMTAFGSPGTCTAQCRAEDGQTWQELGECLSKRVNIVICKPENAEIGKNETHSTQSSASGSSSGKATSSGQASSSGSAQVSGSSGAASTLGAAHATFSKAGVVMFGILAVSSAAGMFL</sequence>
<name>A0A9P4L3K1_9PLEO</name>
<feature type="region of interest" description="Disordered" evidence="1">
    <location>
        <begin position="138"/>
        <end position="168"/>
    </location>
</feature>
<dbReference type="Proteomes" id="UP000800039">
    <property type="component" value="Unassembled WGS sequence"/>
</dbReference>
<organism evidence="2 3">
    <name type="scientific">Cucurbitaria berberidis CBS 394.84</name>
    <dbReference type="NCBI Taxonomy" id="1168544"/>
    <lineage>
        <taxon>Eukaryota</taxon>
        <taxon>Fungi</taxon>
        <taxon>Dikarya</taxon>
        <taxon>Ascomycota</taxon>
        <taxon>Pezizomycotina</taxon>
        <taxon>Dothideomycetes</taxon>
        <taxon>Pleosporomycetidae</taxon>
        <taxon>Pleosporales</taxon>
        <taxon>Pleosporineae</taxon>
        <taxon>Cucurbitariaceae</taxon>
        <taxon>Cucurbitaria</taxon>
    </lineage>
</organism>
<evidence type="ECO:0000313" key="2">
    <source>
        <dbReference type="EMBL" id="KAF1840409.1"/>
    </source>
</evidence>
<dbReference type="RefSeq" id="XP_040782972.1">
    <property type="nucleotide sequence ID" value="XM_040929668.1"/>
</dbReference>
<dbReference type="AlphaFoldDB" id="A0A9P4L3K1"/>
<dbReference type="GeneID" id="63846920"/>
<accession>A0A9P4L3K1</accession>
<feature type="compositionally biased region" description="Low complexity" evidence="1">
    <location>
        <begin position="143"/>
        <end position="168"/>
    </location>
</feature>
<dbReference type="EMBL" id="ML976620">
    <property type="protein sequence ID" value="KAF1840409.1"/>
    <property type="molecule type" value="Genomic_DNA"/>
</dbReference>
<gene>
    <name evidence="2" type="ORF">K460DRAFT_296971</name>
</gene>
<protein>
    <submittedName>
        <fullName evidence="2">Uncharacterized protein</fullName>
    </submittedName>
</protein>
<comment type="caution">
    <text evidence="2">The sequence shown here is derived from an EMBL/GenBank/DDBJ whole genome shotgun (WGS) entry which is preliminary data.</text>
</comment>
<proteinExistence type="predicted"/>
<evidence type="ECO:0000313" key="3">
    <source>
        <dbReference type="Proteomes" id="UP000800039"/>
    </source>
</evidence>
<reference evidence="2" key="1">
    <citation type="submission" date="2020-01" db="EMBL/GenBank/DDBJ databases">
        <authorList>
            <consortium name="DOE Joint Genome Institute"/>
            <person name="Haridas S."/>
            <person name="Albert R."/>
            <person name="Binder M."/>
            <person name="Bloem J."/>
            <person name="Labutti K."/>
            <person name="Salamov A."/>
            <person name="Andreopoulos B."/>
            <person name="Baker S.E."/>
            <person name="Barry K."/>
            <person name="Bills G."/>
            <person name="Bluhm B.H."/>
            <person name="Cannon C."/>
            <person name="Castanera R."/>
            <person name="Culley D.E."/>
            <person name="Daum C."/>
            <person name="Ezra D."/>
            <person name="Gonzalez J.B."/>
            <person name="Henrissat B."/>
            <person name="Kuo A."/>
            <person name="Liang C."/>
            <person name="Lipzen A."/>
            <person name="Lutzoni F."/>
            <person name="Magnuson J."/>
            <person name="Mondo S."/>
            <person name="Nolan M."/>
            <person name="Ohm R."/>
            <person name="Pangilinan J."/>
            <person name="Park H.-J."/>
            <person name="Ramirez L."/>
            <person name="Alfaro M."/>
            <person name="Sun H."/>
            <person name="Tritt A."/>
            <person name="Yoshinaga Y."/>
            <person name="Zwiers L.-H."/>
            <person name="Turgeon B.G."/>
            <person name="Goodwin S.B."/>
            <person name="Spatafora J.W."/>
            <person name="Crous P.W."/>
            <person name="Grigoriev I.V."/>
        </authorList>
    </citation>
    <scope>NUCLEOTIDE SEQUENCE</scope>
    <source>
        <strain evidence="2">CBS 394.84</strain>
    </source>
</reference>
<evidence type="ECO:0000256" key="1">
    <source>
        <dbReference type="SAM" id="MobiDB-lite"/>
    </source>
</evidence>
<dbReference type="OrthoDB" id="3792734at2759"/>
<keyword evidence="3" id="KW-1185">Reference proteome</keyword>